<keyword evidence="2" id="KW-0813">Transport</keyword>
<dbReference type="GO" id="GO:0008982">
    <property type="term" value="F:protein-N(PI)-phosphohistidine-sugar phosphotransferase activity"/>
    <property type="evidence" value="ECO:0007669"/>
    <property type="project" value="InterPro"/>
</dbReference>
<dbReference type="GO" id="GO:0009401">
    <property type="term" value="P:phosphoenolpyruvate-dependent sugar phosphotransferase system"/>
    <property type="evidence" value="ECO:0007669"/>
    <property type="project" value="UniProtKB-KW"/>
</dbReference>
<evidence type="ECO:0000256" key="4">
    <source>
        <dbReference type="ARBA" id="ARBA00022597"/>
    </source>
</evidence>
<keyword evidence="4" id="KW-0762">Sugar transport</keyword>
<dbReference type="GeneID" id="83015214"/>
<dbReference type="Gene3D" id="3.40.35.10">
    <property type="entry name" value="Phosphotransferase system, sorbose subfamily IIB component"/>
    <property type="match status" value="1"/>
</dbReference>
<comment type="caution">
    <text evidence="9">The sequence shown here is derived from an EMBL/GenBank/DDBJ whole genome shotgun (WGS) entry which is preliminary data.</text>
</comment>
<proteinExistence type="predicted"/>
<dbReference type="InterPro" id="IPR004720">
    <property type="entry name" value="PTS_IIB_sorbose-sp"/>
</dbReference>
<reference evidence="9 10" key="1">
    <citation type="submission" date="2018-08" db="EMBL/GenBank/DDBJ databases">
        <title>A genome reference for cultivated species of the human gut microbiota.</title>
        <authorList>
            <person name="Zou Y."/>
            <person name="Xue W."/>
            <person name="Luo G."/>
        </authorList>
    </citation>
    <scope>NUCLEOTIDE SEQUENCE [LARGE SCALE GENOMIC DNA]</scope>
    <source>
        <strain evidence="9 10">AF24-29</strain>
    </source>
</reference>
<dbReference type="AlphaFoldDB" id="A0A412G332"/>
<dbReference type="EMBL" id="QRUP01000007">
    <property type="protein sequence ID" value="RGR74889.1"/>
    <property type="molecule type" value="Genomic_DNA"/>
</dbReference>
<comment type="subcellular location">
    <subcellularLocation>
        <location evidence="1">Cytoplasm</location>
    </subcellularLocation>
</comment>
<evidence type="ECO:0000256" key="5">
    <source>
        <dbReference type="ARBA" id="ARBA00022679"/>
    </source>
</evidence>
<dbReference type="GO" id="GO:0016301">
    <property type="term" value="F:kinase activity"/>
    <property type="evidence" value="ECO:0007669"/>
    <property type="project" value="UniProtKB-KW"/>
</dbReference>
<protein>
    <submittedName>
        <fullName evidence="9">PTS mannose/fructose/sorbose transporter subunit IIB</fullName>
    </submittedName>
</protein>
<dbReference type="SUPFAM" id="SSF52728">
    <property type="entry name" value="PTS IIb component"/>
    <property type="match status" value="1"/>
</dbReference>
<sequence>MIVQLRLDERLIHGQITTAWSRALDIDTILVANDHAAGNVLLRNTLMMARPADKKVAIKSITDTLHLLKDPRAEKMKILILVDNPKDALCLAEELNIHSINIANYLKKKSPDKIKIADYCSADKEDFILFEKLIEGNREVFSQMVPNSEKHDFKVLLHRAK</sequence>
<keyword evidence="7" id="KW-0418">Kinase</keyword>
<dbReference type="GO" id="GO:0005737">
    <property type="term" value="C:cytoplasm"/>
    <property type="evidence" value="ECO:0007669"/>
    <property type="project" value="UniProtKB-SubCell"/>
</dbReference>
<evidence type="ECO:0000256" key="7">
    <source>
        <dbReference type="ARBA" id="ARBA00022777"/>
    </source>
</evidence>
<evidence type="ECO:0000259" key="8">
    <source>
        <dbReference type="PROSITE" id="PS51101"/>
    </source>
</evidence>
<feature type="domain" description="PTS EIIB type-4" evidence="8">
    <location>
        <begin position="1"/>
        <end position="161"/>
    </location>
</feature>
<evidence type="ECO:0000313" key="10">
    <source>
        <dbReference type="Proteomes" id="UP000284178"/>
    </source>
</evidence>
<evidence type="ECO:0000256" key="6">
    <source>
        <dbReference type="ARBA" id="ARBA00022683"/>
    </source>
</evidence>
<keyword evidence="5" id="KW-0808">Transferase</keyword>
<dbReference type="InterPro" id="IPR036667">
    <property type="entry name" value="PTS_IIB_sorbose-sp_sf"/>
</dbReference>
<keyword evidence="3" id="KW-0963">Cytoplasm</keyword>
<accession>A0A412G332</accession>
<gene>
    <name evidence="9" type="ORF">DWY25_07320</name>
</gene>
<evidence type="ECO:0000313" key="9">
    <source>
        <dbReference type="EMBL" id="RGR74889.1"/>
    </source>
</evidence>
<dbReference type="RefSeq" id="WP_117894688.1">
    <property type="nucleotide sequence ID" value="NZ_CABJCV010000007.1"/>
</dbReference>
<dbReference type="Proteomes" id="UP000284178">
    <property type="component" value="Unassembled WGS sequence"/>
</dbReference>
<keyword evidence="6" id="KW-0598">Phosphotransferase system</keyword>
<evidence type="ECO:0000256" key="2">
    <source>
        <dbReference type="ARBA" id="ARBA00022448"/>
    </source>
</evidence>
<keyword evidence="10" id="KW-1185">Reference proteome</keyword>
<name>A0A412G332_9FIRM</name>
<dbReference type="PROSITE" id="PS51101">
    <property type="entry name" value="PTS_EIIB_TYPE_4"/>
    <property type="match status" value="1"/>
</dbReference>
<organism evidence="9 10">
    <name type="scientific">Holdemania filiformis</name>
    <dbReference type="NCBI Taxonomy" id="61171"/>
    <lineage>
        <taxon>Bacteria</taxon>
        <taxon>Bacillati</taxon>
        <taxon>Bacillota</taxon>
        <taxon>Erysipelotrichia</taxon>
        <taxon>Erysipelotrichales</taxon>
        <taxon>Erysipelotrichaceae</taxon>
        <taxon>Holdemania</taxon>
    </lineage>
</organism>
<evidence type="ECO:0000256" key="1">
    <source>
        <dbReference type="ARBA" id="ARBA00004496"/>
    </source>
</evidence>
<dbReference type="Pfam" id="PF03830">
    <property type="entry name" value="PTSIIB_sorb"/>
    <property type="match status" value="1"/>
</dbReference>
<evidence type="ECO:0000256" key="3">
    <source>
        <dbReference type="ARBA" id="ARBA00022490"/>
    </source>
</evidence>